<dbReference type="InterPro" id="IPR009057">
    <property type="entry name" value="Homeodomain-like_sf"/>
</dbReference>
<evidence type="ECO:0000313" key="3">
    <source>
        <dbReference type="EMBL" id="MBZ0154901.1"/>
    </source>
</evidence>
<dbReference type="AlphaFoldDB" id="A0A953J274"/>
<evidence type="ECO:0000256" key="1">
    <source>
        <dbReference type="SAM" id="MobiDB-lite"/>
    </source>
</evidence>
<dbReference type="InterPro" id="IPR047655">
    <property type="entry name" value="Transpos_IS630-like"/>
</dbReference>
<dbReference type="EMBL" id="JAIOIV010000015">
    <property type="protein sequence ID" value="MBZ0154901.1"/>
    <property type="molecule type" value="Genomic_DNA"/>
</dbReference>
<dbReference type="Pfam" id="PF13551">
    <property type="entry name" value="HTH_29"/>
    <property type="match status" value="1"/>
</dbReference>
<dbReference type="NCBIfam" id="NF033545">
    <property type="entry name" value="transpos_IS630"/>
    <property type="match status" value="1"/>
</dbReference>
<comment type="caution">
    <text evidence="3">The sequence shown here is derived from an EMBL/GenBank/DDBJ whole genome shotgun (WGS) entry which is preliminary data.</text>
</comment>
<dbReference type="Proteomes" id="UP000705867">
    <property type="component" value="Unassembled WGS sequence"/>
</dbReference>
<proteinExistence type="predicted"/>
<gene>
    <name evidence="3" type="ORF">K8I29_01640</name>
</gene>
<evidence type="ECO:0000259" key="2">
    <source>
        <dbReference type="Pfam" id="PF13592"/>
    </source>
</evidence>
<dbReference type="Pfam" id="PF13592">
    <property type="entry name" value="HTH_33"/>
    <property type="match status" value="1"/>
</dbReference>
<reference evidence="3" key="1">
    <citation type="journal article" date="2021" name="bioRxiv">
        <title>Unraveling nitrogen, sulfur and carbon metabolic pathways and microbial community transcriptional responses to substrate deprivation and toxicity stresses in a bioreactor mimicking anoxic brackish coastal sediment conditions.</title>
        <authorList>
            <person name="Martins P.D."/>
            <person name="Echeveste M.J."/>
            <person name="Arshad A."/>
            <person name="Kurth J."/>
            <person name="Ouboter H."/>
            <person name="Jetten M.S.M."/>
            <person name="Welte C.U."/>
        </authorList>
    </citation>
    <scope>NUCLEOTIDE SEQUENCE</scope>
    <source>
        <strain evidence="3">MAG_39</strain>
    </source>
</reference>
<feature type="region of interest" description="Disordered" evidence="1">
    <location>
        <begin position="49"/>
        <end position="72"/>
    </location>
</feature>
<accession>A0A953J274</accession>
<sequence length="159" mass="18409">MRPHGTPEELEHRRRRAIELLEEGHPPVEVAKRCGVGRRSVRKWKAQYRKEGEQGIAAKPASGRPPKLTSNDRKHLEEALLSGAKAQGFPTELWTCPRVAVLIARLFGVHYHVDYIGRLLHALGWSPQKPERKAVERNEEAIVEWKRSEWPRIKKKRHD</sequence>
<protein>
    <submittedName>
        <fullName evidence="3">IS630 family transposase</fullName>
    </submittedName>
</protein>
<dbReference type="Gene3D" id="1.10.10.60">
    <property type="entry name" value="Homeodomain-like"/>
    <property type="match status" value="1"/>
</dbReference>
<evidence type="ECO:0000313" key="4">
    <source>
        <dbReference type="Proteomes" id="UP000705867"/>
    </source>
</evidence>
<feature type="domain" description="Winged helix-turn helix" evidence="2">
    <location>
        <begin position="91"/>
        <end position="147"/>
    </location>
</feature>
<dbReference type="SUPFAM" id="SSF46689">
    <property type="entry name" value="Homeodomain-like"/>
    <property type="match status" value="1"/>
</dbReference>
<name>A0A953J274_9BACT</name>
<dbReference type="InterPro" id="IPR025959">
    <property type="entry name" value="Winged_HTH_dom"/>
</dbReference>
<organism evidence="3 4">
    <name type="scientific">Candidatus Nitrobium versatile</name>
    <dbReference type="NCBI Taxonomy" id="2884831"/>
    <lineage>
        <taxon>Bacteria</taxon>
        <taxon>Pseudomonadati</taxon>
        <taxon>Nitrospirota</taxon>
        <taxon>Nitrospiria</taxon>
        <taxon>Nitrospirales</taxon>
        <taxon>Nitrospiraceae</taxon>
        <taxon>Candidatus Nitrobium</taxon>
    </lineage>
</organism>
<reference evidence="3" key="2">
    <citation type="submission" date="2021-08" db="EMBL/GenBank/DDBJ databases">
        <authorList>
            <person name="Dalcin Martins P."/>
        </authorList>
    </citation>
    <scope>NUCLEOTIDE SEQUENCE</scope>
    <source>
        <strain evidence="3">MAG_39</strain>
    </source>
</reference>